<gene>
    <name evidence="1" type="ORF">CLG96_00170</name>
</gene>
<dbReference type="EMBL" id="NWBU01000003">
    <property type="protein sequence ID" value="PTQ13735.1"/>
    <property type="molecule type" value="Genomic_DNA"/>
</dbReference>
<dbReference type="AlphaFoldDB" id="A0A2T5G3C7"/>
<evidence type="ECO:0000313" key="1">
    <source>
        <dbReference type="EMBL" id="PTQ13735.1"/>
    </source>
</evidence>
<name>A0A2T5G3C7_9SPHN</name>
<reference evidence="1 2" key="1">
    <citation type="submission" date="2017-09" db="EMBL/GenBank/DDBJ databases">
        <title>Sphingomonas panjinensis sp.nov., isolated from oil-contaminated soil.</title>
        <authorList>
            <person name="Wang L."/>
            <person name="Chen L."/>
        </authorList>
    </citation>
    <scope>NUCLEOTIDE SEQUENCE [LARGE SCALE GENOMIC DNA]</scope>
    <source>
        <strain evidence="1 2">FW-11</strain>
    </source>
</reference>
<dbReference type="OrthoDB" id="9927293at2"/>
<dbReference type="Proteomes" id="UP000244162">
    <property type="component" value="Unassembled WGS sequence"/>
</dbReference>
<sequence length="75" mass="7720">MVEYLKVAAKNVSEGPRIFNAAPHIILQPGQSTAGAVDISEAELASMTATGWFEIGAAPPARGRGAKPREDAASA</sequence>
<protein>
    <submittedName>
        <fullName evidence="1">Uncharacterized protein</fullName>
    </submittedName>
</protein>
<evidence type="ECO:0000313" key="2">
    <source>
        <dbReference type="Proteomes" id="UP000244162"/>
    </source>
</evidence>
<comment type="caution">
    <text evidence="1">The sequence shown here is derived from an EMBL/GenBank/DDBJ whole genome shotgun (WGS) entry which is preliminary data.</text>
</comment>
<proteinExistence type="predicted"/>
<dbReference type="RefSeq" id="WP_107965865.1">
    <property type="nucleotide sequence ID" value="NZ_NWBU01000003.1"/>
</dbReference>
<organism evidence="1 2">
    <name type="scientific">Sphingomonas oleivorans</name>
    <dbReference type="NCBI Taxonomy" id="1735121"/>
    <lineage>
        <taxon>Bacteria</taxon>
        <taxon>Pseudomonadati</taxon>
        <taxon>Pseudomonadota</taxon>
        <taxon>Alphaproteobacteria</taxon>
        <taxon>Sphingomonadales</taxon>
        <taxon>Sphingomonadaceae</taxon>
        <taxon>Sphingomonas</taxon>
    </lineage>
</organism>
<accession>A0A2T5G3C7</accession>
<keyword evidence="2" id="KW-1185">Reference proteome</keyword>